<feature type="compositionally biased region" description="Basic and acidic residues" evidence="1">
    <location>
        <begin position="50"/>
        <end position="63"/>
    </location>
</feature>
<proteinExistence type="predicted"/>
<keyword evidence="3" id="KW-1185">Reference proteome</keyword>
<organism evidence="2 3">
    <name type="scientific">Musa balbisiana</name>
    <name type="common">Banana</name>
    <dbReference type="NCBI Taxonomy" id="52838"/>
    <lineage>
        <taxon>Eukaryota</taxon>
        <taxon>Viridiplantae</taxon>
        <taxon>Streptophyta</taxon>
        <taxon>Embryophyta</taxon>
        <taxon>Tracheophyta</taxon>
        <taxon>Spermatophyta</taxon>
        <taxon>Magnoliopsida</taxon>
        <taxon>Liliopsida</taxon>
        <taxon>Zingiberales</taxon>
        <taxon>Musaceae</taxon>
        <taxon>Musa</taxon>
    </lineage>
</organism>
<protein>
    <submittedName>
        <fullName evidence="2">Uncharacterized protein</fullName>
    </submittedName>
</protein>
<accession>A0A4S8JFL1</accession>
<evidence type="ECO:0000313" key="2">
    <source>
        <dbReference type="EMBL" id="THU60631.1"/>
    </source>
</evidence>
<comment type="caution">
    <text evidence="2">The sequence shown here is derived from an EMBL/GenBank/DDBJ whole genome shotgun (WGS) entry which is preliminary data.</text>
</comment>
<gene>
    <name evidence="2" type="ORF">C4D60_Mb07t14830</name>
</gene>
<dbReference type="Proteomes" id="UP000317650">
    <property type="component" value="Chromosome 7"/>
</dbReference>
<evidence type="ECO:0000256" key="1">
    <source>
        <dbReference type="SAM" id="MobiDB-lite"/>
    </source>
</evidence>
<feature type="region of interest" description="Disordered" evidence="1">
    <location>
        <begin position="25"/>
        <end position="63"/>
    </location>
</feature>
<evidence type="ECO:0000313" key="3">
    <source>
        <dbReference type="Proteomes" id="UP000317650"/>
    </source>
</evidence>
<reference evidence="2 3" key="1">
    <citation type="journal article" date="2019" name="Nat. Plants">
        <title>Genome sequencing of Musa balbisiana reveals subgenome evolution and function divergence in polyploid bananas.</title>
        <authorList>
            <person name="Yao X."/>
        </authorList>
    </citation>
    <scope>NUCLEOTIDE SEQUENCE [LARGE SCALE GENOMIC DNA]</scope>
    <source>
        <strain evidence="3">cv. DH-PKW</strain>
        <tissue evidence="2">Leaves</tissue>
    </source>
</reference>
<sequence length="95" mass="10171">MTDVGIAVQVDVAQPWVWCLQARGNTSSSLSEDPAQFSDGGGMKRSGPQDQERCEEEPKKDLRSRGLCLVPVSFTMHVGSDNGADFWAPALGGGF</sequence>
<dbReference type="AlphaFoldDB" id="A0A4S8JFL1"/>
<name>A0A4S8JFL1_MUSBA</name>
<dbReference type="STRING" id="52838.A0A4S8JFL1"/>
<dbReference type="EMBL" id="PYDT01000005">
    <property type="protein sequence ID" value="THU60631.1"/>
    <property type="molecule type" value="Genomic_DNA"/>
</dbReference>